<dbReference type="RefSeq" id="WP_304602283.1">
    <property type="nucleotide sequence ID" value="NZ_JAUQYP010000002.1"/>
</dbReference>
<gene>
    <name evidence="2" type="ORF">Q6348_15440</name>
</gene>
<comment type="caution">
    <text evidence="2">The sequence shown here is derived from an EMBL/GenBank/DDBJ whole genome shotgun (WGS) entry which is preliminary data.</text>
</comment>
<comment type="similarity">
    <text evidence="1">Belongs to the ComF/GntX family.</text>
</comment>
<keyword evidence="3" id="KW-1185">Reference proteome</keyword>
<evidence type="ECO:0000313" key="2">
    <source>
        <dbReference type="EMBL" id="MDO8108591.1"/>
    </source>
</evidence>
<reference evidence="2 3" key="1">
    <citation type="submission" date="2023-07" db="EMBL/GenBank/DDBJ databases">
        <title>Description of novel actinomycetes strains, isolated from tidal flat sediment.</title>
        <authorList>
            <person name="Lu C."/>
        </authorList>
    </citation>
    <scope>NUCLEOTIDE SEQUENCE [LARGE SCALE GENOMIC DNA]</scope>
    <source>
        <strain evidence="2 3">SYSU T00b441</strain>
    </source>
</reference>
<sequence length="238" mass="24439">MRTRLLQEVLGLVLPVCCAGCGTAEVPWCEGCAEHLRVVGRREDALPRLARAEGSPPLPVWTAGSYAGPVRRAVPAWKDGGRADLTDVMVAAVRSAAAQAAEALAGVEHLRVVPVPSRAAAVRRRGMDLVGALAAGVCAELGAAPRAAVSRAVGRYGGRDQVGLGARARGRNATAFRLRHADADVPHLLVDDVVTTGATLAACEDVLARAGVLVVGAVAVAATPGITRPALHPGQEQD</sequence>
<dbReference type="InterPro" id="IPR000836">
    <property type="entry name" value="PRTase_dom"/>
</dbReference>
<organism evidence="2 3">
    <name type="scientific">Actinotalea lenta</name>
    <dbReference type="NCBI Taxonomy" id="3064654"/>
    <lineage>
        <taxon>Bacteria</taxon>
        <taxon>Bacillati</taxon>
        <taxon>Actinomycetota</taxon>
        <taxon>Actinomycetes</taxon>
        <taxon>Micrococcales</taxon>
        <taxon>Cellulomonadaceae</taxon>
        <taxon>Actinotalea</taxon>
    </lineage>
</organism>
<dbReference type="SUPFAM" id="SSF53271">
    <property type="entry name" value="PRTase-like"/>
    <property type="match status" value="1"/>
</dbReference>
<dbReference type="PANTHER" id="PTHR47505">
    <property type="entry name" value="DNA UTILIZATION PROTEIN YHGH"/>
    <property type="match status" value="1"/>
</dbReference>
<dbReference type="CDD" id="cd06223">
    <property type="entry name" value="PRTases_typeI"/>
    <property type="match status" value="1"/>
</dbReference>
<dbReference type="InterPro" id="IPR051910">
    <property type="entry name" value="ComF/GntX_DNA_util-trans"/>
</dbReference>
<evidence type="ECO:0000313" key="3">
    <source>
        <dbReference type="Proteomes" id="UP001232536"/>
    </source>
</evidence>
<accession>A0ABT9DDA9</accession>
<dbReference type="EMBL" id="JAUQYP010000002">
    <property type="protein sequence ID" value="MDO8108591.1"/>
    <property type="molecule type" value="Genomic_DNA"/>
</dbReference>
<dbReference type="InterPro" id="IPR029057">
    <property type="entry name" value="PRTase-like"/>
</dbReference>
<evidence type="ECO:0000256" key="1">
    <source>
        <dbReference type="ARBA" id="ARBA00008007"/>
    </source>
</evidence>
<name>A0ABT9DDA9_9CELL</name>
<proteinExistence type="inferred from homology"/>
<dbReference type="Proteomes" id="UP001232536">
    <property type="component" value="Unassembled WGS sequence"/>
</dbReference>
<dbReference type="Gene3D" id="3.40.50.2020">
    <property type="match status" value="1"/>
</dbReference>
<protein>
    <submittedName>
        <fullName evidence="2">ComF family protein</fullName>
    </submittedName>
</protein>
<dbReference type="PANTHER" id="PTHR47505:SF1">
    <property type="entry name" value="DNA UTILIZATION PROTEIN YHGH"/>
    <property type="match status" value="1"/>
</dbReference>